<protein>
    <submittedName>
        <fullName evidence="1">Uncharacterized protein</fullName>
    </submittedName>
</protein>
<sequence>MQFSYASILSTLAFTSGMMSSSALNADIYTYKECDNATLSAHGVGGASHENSILWHHPGGVSSIYNNDLGDVLCRAPTAVVDELKSQYHEVVQRDCDDCGKSCLGYPCTSAGQCSDKGCTLGCSVRYECALPNCPGMITACV</sequence>
<accession>A0AAD4Q4J3</accession>
<name>A0AAD4Q4J3_9EURO</name>
<reference evidence="1" key="1">
    <citation type="submission" date="2021-12" db="EMBL/GenBank/DDBJ databases">
        <title>Convergent genome expansion in fungi linked to evolution of root-endophyte symbiosis.</title>
        <authorList>
            <consortium name="DOE Joint Genome Institute"/>
            <person name="Ke Y.-H."/>
            <person name="Bonito G."/>
            <person name="Liao H.-L."/>
            <person name="Looney B."/>
            <person name="Rojas-Flechas A."/>
            <person name="Nash J."/>
            <person name="Hameed K."/>
            <person name="Schadt C."/>
            <person name="Martin F."/>
            <person name="Crous P.W."/>
            <person name="Miettinen O."/>
            <person name="Magnuson J.K."/>
            <person name="Labbe J."/>
            <person name="Jacobson D."/>
            <person name="Doktycz M.J."/>
            <person name="Veneault-Fourrey C."/>
            <person name="Kuo A."/>
            <person name="Mondo S."/>
            <person name="Calhoun S."/>
            <person name="Riley R."/>
            <person name="Ohm R."/>
            <person name="LaButti K."/>
            <person name="Andreopoulos B."/>
            <person name="Pangilinan J."/>
            <person name="Nolan M."/>
            <person name="Tritt A."/>
            <person name="Clum A."/>
            <person name="Lipzen A."/>
            <person name="Daum C."/>
            <person name="Barry K."/>
            <person name="Grigoriev I.V."/>
            <person name="Vilgalys R."/>
        </authorList>
    </citation>
    <scope>NUCLEOTIDE SEQUENCE</scope>
    <source>
        <strain evidence="1">PMI_201</strain>
    </source>
</reference>
<dbReference type="RefSeq" id="XP_046076177.1">
    <property type="nucleotide sequence ID" value="XM_046215048.1"/>
</dbReference>
<dbReference type="EMBL" id="JAJTJA010000002">
    <property type="protein sequence ID" value="KAH8703159.1"/>
    <property type="molecule type" value="Genomic_DNA"/>
</dbReference>
<dbReference type="Proteomes" id="UP001201262">
    <property type="component" value="Unassembled WGS sequence"/>
</dbReference>
<comment type="caution">
    <text evidence="1">The sequence shown here is derived from an EMBL/GenBank/DDBJ whole genome shotgun (WGS) entry which is preliminary data.</text>
</comment>
<keyword evidence="2" id="KW-1185">Reference proteome</keyword>
<gene>
    <name evidence="1" type="ORF">BGW36DRAFT_368911</name>
</gene>
<evidence type="ECO:0000313" key="1">
    <source>
        <dbReference type="EMBL" id="KAH8703159.1"/>
    </source>
</evidence>
<organism evidence="1 2">
    <name type="scientific">Talaromyces proteolyticus</name>
    <dbReference type="NCBI Taxonomy" id="1131652"/>
    <lineage>
        <taxon>Eukaryota</taxon>
        <taxon>Fungi</taxon>
        <taxon>Dikarya</taxon>
        <taxon>Ascomycota</taxon>
        <taxon>Pezizomycotina</taxon>
        <taxon>Eurotiomycetes</taxon>
        <taxon>Eurotiomycetidae</taxon>
        <taxon>Eurotiales</taxon>
        <taxon>Trichocomaceae</taxon>
        <taxon>Talaromyces</taxon>
        <taxon>Talaromyces sect. Bacilispori</taxon>
    </lineage>
</organism>
<evidence type="ECO:0000313" key="2">
    <source>
        <dbReference type="Proteomes" id="UP001201262"/>
    </source>
</evidence>
<dbReference type="GeneID" id="70245335"/>
<dbReference type="AlphaFoldDB" id="A0AAD4Q4J3"/>
<proteinExistence type="predicted"/>